<keyword evidence="1" id="KW-0560">Oxidoreductase</keyword>
<dbReference type="EMBL" id="BQXU01000015">
    <property type="protein sequence ID" value="GKT46140.1"/>
    <property type="molecule type" value="Genomic_DNA"/>
</dbReference>
<gene>
    <name evidence="3" type="ORF">ColSpa_06321</name>
</gene>
<dbReference type="SUPFAM" id="SSF51735">
    <property type="entry name" value="NAD(P)-binding Rossmann-fold domains"/>
    <property type="match status" value="1"/>
</dbReference>
<proteinExistence type="inferred from homology"/>
<dbReference type="GO" id="GO:0016616">
    <property type="term" value="F:oxidoreductase activity, acting on the CH-OH group of donors, NAD or NADP as acceptor"/>
    <property type="evidence" value="ECO:0007669"/>
    <property type="project" value="TreeGrafter"/>
</dbReference>
<dbReference type="Proteomes" id="UP001055115">
    <property type="component" value="Unassembled WGS sequence"/>
</dbReference>
<sequence length="183" mass="20595">MDFPDDPFASAGLKYQASKVLAHRSVLEWVPKNQPNFTVVTIHPSFVFGRNLTQTSADGIDGTNGMLWESLHSEKPIVPMVSVDVRDVALAHLRALDLDFNGQSAVQEFLLSAPESSGWKWERVIEFVGRKYPELNIQLKGPFDEASKVDVNRATELLGIQWRSMEDTVSSFLDHQRELKAQL</sequence>
<protein>
    <submittedName>
        <fullName evidence="3">Ketoreductase azaE</fullName>
    </submittedName>
</protein>
<comment type="caution">
    <text evidence="3">The sequence shown here is derived from an EMBL/GenBank/DDBJ whole genome shotgun (WGS) entry which is preliminary data.</text>
</comment>
<dbReference type="GeneID" id="73327123"/>
<evidence type="ECO:0000256" key="2">
    <source>
        <dbReference type="ARBA" id="ARBA00023445"/>
    </source>
</evidence>
<dbReference type="AlphaFoldDB" id="A0AA37LGJ0"/>
<dbReference type="PANTHER" id="PTHR10366:SF812">
    <property type="entry name" value="VPS9 DOMAIN-CONTAINING PROTEIN"/>
    <property type="match status" value="1"/>
</dbReference>
<dbReference type="InterPro" id="IPR036291">
    <property type="entry name" value="NAD(P)-bd_dom_sf"/>
</dbReference>
<accession>A0AA37LGJ0</accession>
<keyword evidence="4" id="KW-1185">Reference proteome</keyword>
<reference evidence="3 4" key="1">
    <citation type="submission" date="2022-03" db="EMBL/GenBank/DDBJ databases">
        <title>Genome data of Colletotrichum spp.</title>
        <authorList>
            <person name="Utami Y.D."/>
            <person name="Hiruma K."/>
        </authorList>
    </citation>
    <scope>NUCLEOTIDE SEQUENCE [LARGE SCALE GENOMIC DNA]</scope>
    <source>
        <strain evidence="3 4">MAFF 239500</strain>
    </source>
</reference>
<organism evidence="3 4">
    <name type="scientific">Colletotrichum spaethianum</name>
    <dbReference type="NCBI Taxonomy" id="700344"/>
    <lineage>
        <taxon>Eukaryota</taxon>
        <taxon>Fungi</taxon>
        <taxon>Dikarya</taxon>
        <taxon>Ascomycota</taxon>
        <taxon>Pezizomycotina</taxon>
        <taxon>Sordariomycetes</taxon>
        <taxon>Hypocreomycetidae</taxon>
        <taxon>Glomerellales</taxon>
        <taxon>Glomerellaceae</taxon>
        <taxon>Colletotrichum</taxon>
        <taxon>Colletotrichum spaethianum species complex</taxon>
    </lineage>
</organism>
<comment type="similarity">
    <text evidence="2">Belongs to the NAD(P)-dependent epimerase/dehydratase family. Dihydroflavonol-4-reductase subfamily.</text>
</comment>
<dbReference type="Gene3D" id="3.40.50.720">
    <property type="entry name" value="NAD(P)-binding Rossmann-like Domain"/>
    <property type="match status" value="1"/>
</dbReference>
<dbReference type="InterPro" id="IPR050425">
    <property type="entry name" value="NAD(P)_dehydrat-like"/>
</dbReference>
<evidence type="ECO:0000256" key="1">
    <source>
        <dbReference type="ARBA" id="ARBA00023002"/>
    </source>
</evidence>
<name>A0AA37LGJ0_9PEZI</name>
<dbReference type="RefSeq" id="XP_049128490.1">
    <property type="nucleotide sequence ID" value="XM_049272533.1"/>
</dbReference>
<evidence type="ECO:0000313" key="3">
    <source>
        <dbReference type="EMBL" id="GKT46140.1"/>
    </source>
</evidence>
<evidence type="ECO:0000313" key="4">
    <source>
        <dbReference type="Proteomes" id="UP001055115"/>
    </source>
</evidence>
<dbReference type="PANTHER" id="PTHR10366">
    <property type="entry name" value="NAD DEPENDENT EPIMERASE/DEHYDRATASE"/>
    <property type="match status" value="1"/>
</dbReference>